<evidence type="ECO:0000313" key="10">
    <source>
        <dbReference type="Proteomes" id="UP000317722"/>
    </source>
</evidence>
<evidence type="ECO:0000256" key="1">
    <source>
        <dbReference type="ARBA" id="ARBA00004141"/>
    </source>
</evidence>
<dbReference type="OrthoDB" id="160207at2"/>
<feature type="transmembrane region" description="Helical" evidence="7">
    <location>
        <begin position="82"/>
        <end position="102"/>
    </location>
</feature>
<evidence type="ECO:0000256" key="2">
    <source>
        <dbReference type="ARBA" id="ARBA00022692"/>
    </source>
</evidence>
<dbReference type="PANTHER" id="PTHR43229:SF2">
    <property type="entry name" value="NODULATION PROTEIN J"/>
    <property type="match status" value="1"/>
</dbReference>
<feature type="transmembrane region" description="Helical" evidence="7">
    <location>
        <begin position="123"/>
        <end position="150"/>
    </location>
</feature>
<feature type="transmembrane region" description="Helical" evidence="7">
    <location>
        <begin position="186"/>
        <end position="207"/>
    </location>
</feature>
<dbReference type="RefSeq" id="WP_140737662.1">
    <property type="nucleotide sequence ID" value="NZ_RCZM01000002.1"/>
</dbReference>
<evidence type="ECO:0000313" key="9">
    <source>
        <dbReference type="EMBL" id="TPG17898.1"/>
    </source>
</evidence>
<evidence type="ECO:0000259" key="8">
    <source>
        <dbReference type="Pfam" id="PF12698"/>
    </source>
</evidence>
<dbReference type="GO" id="GO:0043190">
    <property type="term" value="C:ATP-binding cassette (ABC) transporter complex"/>
    <property type="evidence" value="ECO:0007669"/>
    <property type="project" value="InterPro"/>
</dbReference>
<feature type="transmembrane region" description="Helical" evidence="7">
    <location>
        <begin position="156"/>
        <end position="179"/>
    </location>
</feature>
<evidence type="ECO:0000256" key="6">
    <source>
        <dbReference type="SAM" id="MobiDB-lite"/>
    </source>
</evidence>
<dbReference type="Proteomes" id="UP000317722">
    <property type="component" value="Unassembled WGS sequence"/>
</dbReference>
<name>A0A502CYC4_9MICO</name>
<accession>A0A502CYC4</accession>
<evidence type="ECO:0000256" key="7">
    <source>
        <dbReference type="SAM" id="Phobius"/>
    </source>
</evidence>
<comment type="subcellular location">
    <subcellularLocation>
        <location evidence="1">Membrane</location>
        <topology evidence="1">Multi-pass membrane protein</topology>
    </subcellularLocation>
</comment>
<dbReference type="PIRSF" id="PIRSF006648">
    <property type="entry name" value="DrrB"/>
    <property type="match status" value="1"/>
</dbReference>
<keyword evidence="4 7" id="KW-0472">Membrane</keyword>
<dbReference type="GO" id="GO:0140359">
    <property type="term" value="F:ABC-type transporter activity"/>
    <property type="evidence" value="ECO:0007669"/>
    <property type="project" value="InterPro"/>
</dbReference>
<dbReference type="InterPro" id="IPR013525">
    <property type="entry name" value="ABC2_TM"/>
</dbReference>
<feature type="transmembrane region" description="Helical" evidence="7">
    <location>
        <begin position="48"/>
        <end position="70"/>
    </location>
</feature>
<dbReference type="PANTHER" id="PTHR43229">
    <property type="entry name" value="NODULATION PROTEIN J"/>
    <property type="match status" value="1"/>
</dbReference>
<evidence type="ECO:0000256" key="5">
    <source>
        <dbReference type="ARBA" id="ARBA00023251"/>
    </source>
</evidence>
<evidence type="ECO:0000256" key="3">
    <source>
        <dbReference type="ARBA" id="ARBA00022989"/>
    </source>
</evidence>
<protein>
    <submittedName>
        <fullName evidence="9">ABC transporter permease</fullName>
    </submittedName>
</protein>
<dbReference type="GO" id="GO:0046677">
    <property type="term" value="P:response to antibiotic"/>
    <property type="evidence" value="ECO:0007669"/>
    <property type="project" value="UniProtKB-KW"/>
</dbReference>
<feature type="transmembrane region" description="Helical" evidence="7">
    <location>
        <begin position="244"/>
        <end position="263"/>
    </location>
</feature>
<comment type="caution">
    <text evidence="9">The sequence shown here is derived from an EMBL/GenBank/DDBJ whole genome shotgun (WGS) entry which is preliminary data.</text>
</comment>
<feature type="region of interest" description="Disordered" evidence="6">
    <location>
        <begin position="1"/>
        <end position="25"/>
    </location>
</feature>
<dbReference type="InterPro" id="IPR051784">
    <property type="entry name" value="Nod_factor_ABC_transporter"/>
</dbReference>
<evidence type="ECO:0000256" key="4">
    <source>
        <dbReference type="ARBA" id="ARBA00023136"/>
    </source>
</evidence>
<reference evidence="9 10" key="1">
    <citation type="journal article" date="2019" name="Environ. Microbiol.">
        <title>Species interactions and distinct microbial communities in high Arctic permafrost affected cryosols are associated with the CH4 and CO2 gas fluxes.</title>
        <authorList>
            <person name="Altshuler I."/>
            <person name="Hamel J."/>
            <person name="Turney S."/>
            <person name="Magnuson E."/>
            <person name="Levesque R."/>
            <person name="Greer C."/>
            <person name="Whyte L.G."/>
        </authorList>
    </citation>
    <scope>NUCLEOTIDE SEQUENCE [LARGE SCALE GENOMIC DNA]</scope>
    <source>
        <strain evidence="9 10">S9.3A</strain>
    </source>
</reference>
<keyword evidence="10" id="KW-1185">Reference proteome</keyword>
<gene>
    <name evidence="9" type="ORF">EAH86_05570</name>
</gene>
<feature type="domain" description="ABC-2 type transporter transmembrane" evidence="8">
    <location>
        <begin position="79"/>
        <end position="259"/>
    </location>
</feature>
<organism evidence="9 10">
    <name type="scientific">Pedococcus bigeumensis</name>
    <dbReference type="NCBI Taxonomy" id="433644"/>
    <lineage>
        <taxon>Bacteria</taxon>
        <taxon>Bacillati</taxon>
        <taxon>Actinomycetota</taxon>
        <taxon>Actinomycetes</taxon>
        <taxon>Micrococcales</taxon>
        <taxon>Intrasporangiaceae</taxon>
        <taxon>Pedococcus</taxon>
    </lineage>
</organism>
<dbReference type="Pfam" id="PF12698">
    <property type="entry name" value="ABC2_membrane_3"/>
    <property type="match status" value="1"/>
</dbReference>
<dbReference type="InterPro" id="IPR000412">
    <property type="entry name" value="ABC_2_transport"/>
</dbReference>
<dbReference type="EMBL" id="RCZM01000002">
    <property type="protein sequence ID" value="TPG17898.1"/>
    <property type="molecule type" value="Genomic_DNA"/>
</dbReference>
<keyword evidence="2 7" id="KW-0812">Transmembrane</keyword>
<keyword evidence="5" id="KW-0046">Antibiotic resistance</keyword>
<dbReference type="AlphaFoldDB" id="A0A502CYC4"/>
<keyword evidence="3 7" id="KW-1133">Transmembrane helix</keyword>
<proteinExistence type="predicted"/>
<sequence length="267" mass="27156">MTADATPANATPTNPSHSARSGPASPSARVLAQARFEAATLLRNGEQLLVAVLLPAAVLVGLVHAEAISLGDGRRVDLAVPGVLALCVISSAFTGQAISTGFDRRYGVLRLLGVTPLGRTGLVLAKAVAVLSVIAVQLVVIGALGAALGWEPALRGIPAALVALVLGTWAFAALALLLGGTLRAEGVLAVANLLWVALLALGGVVIAGTELPDRFAAVVGLLPSAALGDSLRAALVEGRVLPGAWLVMTVWALVATVLARRFFRWSD</sequence>